<dbReference type="Proteomes" id="UP000294927">
    <property type="component" value="Unassembled WGS sequence"/>
</dbReference>
<name>A0A4R7VFJ4_9PSEU</name>
<comment type="caution">
    <text evidence="1">The sequence shown here is derived from an EMBL/GenBank/DDBJ whole genome shotgun (WGS) entry which is preliminary data.</text>
</comment>
<dbReference type="Pfam" id="PF05762">
    <property type="entry name" value="VWA_CoxE"/>
    <property type="match status" value="1"/>
</dbReference>
<evidence type="ECO:0000313" key="1">
    <source>
        <dbReference type="EMBL" id="TDV48014.1"/>
    </source>
</evidence>
<proteinExistence type="predicted"/>
<evidence type="ECO:0008006" key="3">
    <source>
        <dbReference type="Google" id="ProtNLM"/>
    </source>
</evidence>
<dbReference type="InterPro" id="IPR008912">
    <property type="entry name" value="Uncharacterised_CoxE"/>
</dbReference>
<dbReference type="PANTHER" id="PTHR39338">
    <property type="entry name" value="BLL5662 PROTEIN-RELATED"/>
    <property type="match status" value="1"/>
</dbReference>
<reference evidence="1 2" key="1">
    <citation type="submission" date="2019-03" db="EMBL/GenBank/DDBJ databases">
        <title>Genomic Encyclopedia of Archaeal and Bacterial Type Strains, Phase II (KMG-II): from individual species to whole genera.</title>
        <authorList>
            <person name="Goeker M."/>
        </authorList>
    </citation>
    <scope>NUCLEOTIDE SEQUENCE [LARGE SCALE GENOMIC DNA]</scope>
    <source>
        <strain evidence="1 2">DSM 45499</strain>
    </source>
</reference>
<dbReference type="OrthoDB" id="5174525at2"/>
<dbReference type="AlphaFoldDB" id="A0A4R7VFJ4"/>
<dbReference type="RefSeq" id="WP_133905283.1">
    <property type="nucleotide sequence ID" value="NZ_SOCP01000009.1"/>
</dbReference>
<organism evidence="1 2">
    <name type="scientific">Actinophytocola oryzae</name>
    <dbReference type="NCBI Taxonomy" id="502181"/>
    <lineage>
        <taxon>Bacteria</taxon>
        <taxon>Bacillati</taxon>
        <taxon>Actinomycetota</taxon>
        <taxon>Actinomycetes</taxon>
        <taxon>Pseudonocardiales</taxon>
        <taxon>Pseudonocardiaceae</taxon>
    </lineage>
</organism>
<dbReference type="EMBL" id="SOCP01000009">
    <property type="protein sequence ID" value="TDV48014.1"/>
    <property type="molecule type" value="Genomic_DNA"/>
</dbReference>
<evidence type="ECO:0000313" key="2">
    <source>
        <dbReference type="Proteomes" id="UP000294927"/>
    </source>
</evidence>
<sequence>MSRDYGVAGLVRELRATGVPVGLSEHLDATRALAETDLFDRDELRAALRTTLVKDAGHFATFDLVFDLYFTGQPVDVAEHLAELSDAELRDLLAAAVRREDDTLLRQVVGVLVGRHAGFEPGRAVAGVLYQMRTVRAIDLEQLGTALSDPSPPGPGWARRLATERVEDALQRVQDEVGAEIRRRLIEDRGADAVARTLRTPLPEDVDFLQAAQRDADALRLVIQPLARKLAARLAVTRKRAARGILDFRRTVRNALSTGGVPVEPVFRPRRPAKPRLVVLADISGSVSTFAGFALQLVHALRGEFTAVRSFVFVDGLDEVTDIFSDAGHLGAAIRSINARGCGVRYDGRSDYGHVLRTFDGSFVDSLTPRTTVLVLGDARSNYLEPRTEALAGIAARAGHVYWLNPEPMSAWDSGDSVIGRYAPHCERVVECRSLRQLRAFVESLT</sequence>
<dbReference type="PANTHER" id="PTHR39338:SF5">
    <property type="entry name" value="BLR6139 PROTEIN"/>
    <property type="match status" value="1"/>
</dbReference>
<keyword evidence="2" id="KW-1185">Reference proteome</keyword>
<dbReference type="PIRSF" id="PIRSF010256">
    <property type="entry name" value="CoxE_vWa"/>
    <property type="match status" value="1"/>
</dbReference>
<dbReference type="InterPro" id="IPR011195">
    <property type="entry name" value="UCP010256"/>
</dbReference>
<protein>
    <recommendedName>
        <fullName evidence="3">VWA domain containing CoxE-like protein</fullName>
    </recommendedName>
</protein>
<gene>
    <name evidence="1" type="ORF">CLV71_109258</name>
</gene>
<accession>A0A4R7VFJ4</accession>